<feature type="compositionally biased region" description="Basic residues" evidence="1">
    <location>
        <begin position="236"/>
        <end position="247"/>
    </location>
</feature>
<proteinExistence type="predicted"/>
<evidence type="ECO:0000256" key="1">
    <source>
        <dbReference type="SAM" id="MobiDB-lite"/>
    </source>
</evidence>
<protein>
    <submittedName>
        <fullName evidence="2">Uncharacterized protein</fullName>
    </submittedName>
</protein>
<organism evidence="2 3">
    <name type="scientific">Seminavis robusta</name>
    <dbReference type="NCBI Taxonomy" id="568900"/>
    <lineage>
        <taxon>Eukaryota</taxon>
        <taxon>Sar</taxon>
        <taxon>Stramenopiles</taxon>
        <taxon>Ochrophyta</taxon>
        <taxon>Bacillariophyta</taxon>
        <taxon>Bacillariophyceae</taxon>
        <taxon>Bacillariophycidae</taxon>
        <taxon>Naviculales</taxon>
        <taxon>Naviculaceae</taxon>
        <taxon>Seminavis</taxon>
    </lineage>
</organism>
<dbReference type="AlphaFoldDB" id="A0A9N8H6H2"/>
<accession>A0A9N8H6H2</accession>
<gene>
    <name evidence="2" type="ORF">SEMRO_43_G026430.1</name>
</gene>
<keyword evidence="3" id="KW-1185">Reference proteome</keyword>
<feature type="region of interest" description="Disordered" evidence="1">
    <location>
        <begin position="156"/>
        <end position="176"/>
    </location>
</feature>
<sequence>MHLKGTRTYLEPRVGLNHVVEVILNVRRVDVDWFNANGEAHFQEILHLLSETMVPRQCYTEVEEYYHKKEPHRFPKDDEEKIGEKNTTSKKKQANTKKRKRATKKKQTAVVGQQQSEEEEKQVKVKDLYYAFGENLYLAYRTEEINVYKGATLVIKPNNRDDDDSKKKKDDKIGTGGYRMLSKLSKRFVVWCFKTDPNNPSASDPPDAGYLEPEAVPIANLFRAPPDEDEEVEKKPKARARKSRRKK</sequence>
<dbReference type="OrthoDB" id="45309at2759"/>
<feature type="region of interest" description="Disordered" evidence="1">
    <location>
        <begin position="70"/>
        <end position="118"/>
    </location>
</feature>
<dbReference type="Proteomes" id="UP001153069">
    <property type="component" value="Unassembled WGS sequence"/>
</dbReference>
<reference evidence="2" key="1">
    <citation type="submission" date="2020-06" db="EMBL/GenBank/DDBJ databases">
        <authorList>
            <consortium name="Plant Systems Biology data submission"/>
        </authorList>
    </citation>
    <scope>NUCLEOTIDE SEQUENCE</scope>
    <source>
        <strain evidence="2">D6</strain>
    </source>
</reference>
<dbReference type="EMBL" id="CAICTM010000043">
    <property type="protein sequence ID" value="CAB9498718.1"/>
    <property type="molecule type" value="Genomic_DNA"/>
</dbReference>
<feature type="compositionally biased region" description="Basic and acidic residues" evidence="1">
    <location>
        <begin position="158"/>
        <end position="173"/>
    </location>
</feature>
<evidence type="ECO:0000313" key="2">
    <source>
        <dbReference type="EMBL" id="CAB9498718.1"/>
    </source>
</evidence>
<comment type="caution">
    <text evidence="2">The sequence shown here is derived from an EMBL/GenBank/DDBJ whole genome shotgun (WGS) entry which is preliminary data.</text>
</comment>
<feature type="compositionally biased region" description="Basic residues" evidence="1">
    <location>
        <begin position="88"/>
        <end position="107"/>
    </location>
</feature>
<evidence type="ECO:0000313" key="3">
    <source>
        <dbReference type="Proteomes" id="UP001153069"/>
    </source>
</evidence>
<feature type="region of interest" description="Disordered" evidence="1">
    <location>
        <begin position="222"/>
        <end position="247"/>
    </location>
</feature>
<feature type="compositionally biased region" description="Basic and acidic residues" evidence="1">
    <location>
        <begin position="70"/>
        <end position="84"/>
    </location>
</feature>
<name>A0A9N8H6H2_9STRA</name>